<dbReference type="AlphaFoldDB" id="A0A6N7XJZ8"/>
<gene>
    <name evidence="2" type="ORF">FYJ83_10540</name>
</gene>
<protein>
    <submittedName>
        <fullName evidence="2">Phosphoadenosine phosphosulfate reductase family protein</fullName>
    </submittedName>
</protein>
<dbReference type="InterPro" id="IPR050128">
    <property type="entry name" value="Sulfate_adenylyltrnsfr_sub2"/>
</dbReference>
<dbReference type="RefSeq" id="WP_154440411.1">
    <property type="nucleotide sequence ID" value="NZ_VUNQ01000021.1"/>
</dbReference>
<accession>A0A6N7XJZ8</accession>
<evidence type="ECO:0000313" key="3">
    <source>
        <dbReference type="Proteomes" id="UP000469523"/>
    </source>
</evidence>
<dbReference type="SUPFAM" id="SSF52402">
    <property type="entry name" value="Adenine nucleotide alpha hydrolases-like"/>
    <property type="match status" value="1"/>
</dbReference>
<dbReference type="Pfam" id="PF01507">
    <property type="entry name" value="PAPS_reduct"/>
    <property type="match status" value="1"/>
</dbReference>
<proteinExistence type="predicted"/>
<reference evidence="2 3" key="1">
    <citation type="submission" date="2019-09" db="EMBL/GenBank/DDBJ databases">
        <title>In-depth cultivation of the pig gut microbiome towards novel bacterial diversity and tailored functional studies.</title>
        <authorList>
            <person name="Wylensek D."/>
            <person name="Hitch T.C.A."/>
            <person name="Clavel T."/>
        </authorList>
    </citation>
    <scope>NUCLEOTIDE SEQUENCE [LARGE SCALE GENOMIC DNA]</scope>
    <source>
        <strain evidence="2 3">WCA3-693-APC-4?</strain>
    </source>
</reference>
<name>A0A6N7XJZ8_9FIRM</name>
<sequence length="282" mass="33534">MALIENTMFGIIDKVAIAIDRLKAFEPEEGYYLAFSGGKDSQVIYHLAKEAGVKFDAHYNVTGIDHPELVYFMRKNYPDVIRDMYEKSMFRLIEEKGLPTRLKRFCCEVLKEHGGEGRICVTGVRWAESTKRKSRRPFEIVTAKKEDKKLFDDNDEDRRLFENCMQKGKRVVNPIVDWSDEDVWEYLKSRNIEYCELYDQGYKRLGCIGCPMSSRKIQELEQYPKFAENYKRAIARFLPKYLKRREEKGEEPFRDTVDGWYDWWIEDEDVDYSDSFLDDDWS</sequence>
<dbReference type="GO" id="GO:0003824">
    <property type="term" value="F:catalytic activity"/>
    <property type="evidence" value="ECO:0007669"/>
    <property type="project" value="InterPro"/>
</dbReference>
<evidence type="ECO:0000259" key="1">
    <source>
        <dbReference type="Pfam" id="PF01507"/>
    </source>
</evidence>
<dbReference type="Gene3D" id="3.40.50.620">
    <property type="entry name" value="HUPs"/>
    <property type="match status" value="1"/>
</dbReference>
<dbReference type="EMBL" id="VUNQ01000021">
    <property type="protein sequence ID" value="MSU01906.1"/>
    <property type="molecule type" value="Genomic_DNA"/>
</dbReference>
<feature type="domain" description="Phosphoadenosine phosphosulphate reductase" evidence="1">
    <location>
        <begin position="32"/>
        <end position="211"/>
    </location>
</feature>
<dbReference type="InterPro" id="IPR014729">
    <property type="entry name" value="Rossmann-like_a/b/a_fold"/>
</dbReference>
<keyword evidence="3" id="KW-1185">Reference proteome</keyword>
<dbReference type="InterPro" id="IPR002500">
    <property type="entry name" value="PAPS_reduct_dom"/>
</dbReference>
<dbReference type="PANTHER" id="PTHR43196:SF2">
    <property type="entry name" value="PHOSPHOADENOSINE PHOSPHOSULFATE REDUCTASE"/>
    <property type="match status" value="1"/>
</dbReference>
<dbReference type="PANTHER" id="PTHR43196">
    <property type="entry name" value="SULFATE ADENYLYLTRANSFERASE SUBUNIT 2"/>
    <property type="match status" value="1"/>
</dbReference>
<dbReference type="Proteomes" id="UP000469523">
    <property type="component" value="Unassembled WGS sequence"/>
</dbReference>
<evidence type="ECO:0000313" key="2">
    <source>
        <dbReference type="EMBL" id="MSU01906.1"/>
    </source>
</evidence>
<comment type="caution">
    <text evidence="2">The sequence shown here is derived from an EMBL/GenBank/DDBJ whole genome shotgun (WGS) entry which is preliminary data.</text>
</comment>
<organism evidence="2 3">
    <name type="scientific">Tissierella pigra</name>
    <dbReference type="NCBI Taxonomy" id="2607614"/>
    <lineage>
        <taxon>Bacteria</taxon>
        <taxon>Bacillati</taxon>
        <taxon>Bacillota</taxon>
        <taxon>Tissierellia</taxon>
        <taxon>Tissierellales</taxon>
        <taxon>Tissierellaceae</taxon>
        <taxon>Tissierella</taxon>
    </lineage>
</organism>